<organism evidence="2 3">
    <name type="scientific">Mucilaginibacter dorajii</name>
    <dbReference type="NCBI Taxonomy" id="692994"/>
    <lineage>
        <taxon>Bacteria</taxon>
        <taxon>Pseudomonadati</taxon>
        <taxon>Bacteroidota</taxon>
        <taxon>Sphingobacteriia</taxon>
        <taxon>Sphingobacteriales</taxon>
        <taxon>Sphingobacteriaceae</taxon>
        <taxon>Mucilaginibacter</taxon>
    </lineage>
</organism>
<keyword evidence="3" id="KW-1185">Reference proteome</keyword>
<accession>A0ABP7QPN7</accession>
<dbReference type="EMBL" id="BAAAZC010000029">
    <property type="protein sequence ID" value="GAA3986120.1"/>
    <property type="molecule type" value="Genomic_DNA"/>
</dbReference>
<dbReference type="GO" id="GO:0032259">
    <property type="term" value="P:methylation"/>
    <property type="evidence" value="ECO:0007669"/>
    <property type="project" value="UniProtKB-KW"/>
</dbReference>
<evidence type="ECO:0000313" key="3">
    <source>
        <dbReference type="Proteomes" id="UP001500742"/>
    </source>
</evidence>
<evidence type="ECO:0000259" key="1">
    <source>
        <dbReference type="Pfam" id="PF13649"/>
    </source>
</evidence>
<keyword evidence="2" id="KW-0808">Transferase</keyword>
<dbReference type="Gene3D" id="3.40.50.150">
    <property type="entry name" value="Vaccinia Virus protein VP39"/>
    <property type="match status" value="1"/>
</dbReference>
<sequence>MKPQHELIREQQKLSWDKFSPGWKKWDQFNMAFLRPMGEAIIAGLHIKSDDEVLDIAAGTGEPGLTIAALAPDGQVTGTDLSDNMLSVARSNAEAKGIKNYQTVAADVCELPFRDNYFDAISCRMGFMFFPDMDLAAKEMRRVLKPGGRIATSVWSGPELNNWVTTIMSVIQKHIEMPPPVAGAPGMFRCGKPGLMKEVFTRAGFNNIKEQEIKGSVDYKSFDQYWEIMLDVGAPIVAALSKADDETKEIIRKEVGESFRSRNADGEAKLNYASIVIYAEKTV</sequence>
<reference evidence="3" key="1">
    <citation type="journal article" date="2019" name="Int. J. Syst. Evol. Microbiol.">
        <title>The Global Catalogue of Microorganisms (GCM) 10K type strain sequencing project: providing services to taxonomists for standard genome sequencing and annotation.</title>
        <authorList>
            <consortium name="The Broad Institute Genomics Platform"/>
            <consortium name="The Broad Institute Genome Sequencing Center for Infectious Disease"/>
            <person name="Wu L."/>
            <person name="Ma J."/>
        </authorList>
    </citation>
    <scope>NUCLEOTIDE SEQUENCE [LARGE SCALE GENOMIC DNA]</scope>
    <source>
        <strain evidence="3">JCM 16601</strain>
    </source>
</reference>
<dbReference type="Pfam" id="PF13649">
    <property type="entry name" value="Methyltransf_25"/>
    <property type="match status" value="1"/>
</dbReference>
<dbReference type="Proteomes" id="UP001500742">
    <property type="component" value="Unassembled WGS sequence"/>
</dbReference>
<dbReference type="GO" id="GO:0008168">
    <property type="term" value="F:methyltransferase activity"/>
    <property type="evidence" value="ECO:0007669"/>
    <property type="project" value="UniProtKB-KW"/>
</dbReference>
<proteinExistence type="predicted"/>
<dbReference type="SUPFAM" id="SSF53335">
    <property type="entry name" value="S-adenosyl-L-methionine-dependent methyltransferases"/>
    <property type="match status" value="1"/>
</dbReference>
<gene>
    <name evidence="2" type="ORF">GCM10022210_43110</name>
</gene>
<dbReference type="PANTHER" id="PTHR43591:SF24">
    <property type="entry name" value="2-METHOXY-6-POLYPRENYL-1,4-BENZOQUINOL METHYLASE, MITOCHONDRIAL"/>
    <property type="match status" value="1"/>
</dbReference>
<feature type="domain" description="Methyltransferase" evidence="1">
    <location>
        <begin position="53"/>
        <end position="148"/>
    </location>
</feature>
<dbReference type="RefSeq" id="WP_259089373.1">
    <property type="nucleotide sequence ID" value="NZ_BAAAZC010000029.1"/>
</dbReference>
<keyword evidence="2" id="KW-0489">Methyltransferase</keyword>
<protein>
    <submittedName>
        <fullName evidence="2">Methyltransferase domain-containing protein</fullName>
    </submittedName>
</protein>
<dbReference type="CDD" id="cd02440">
    <property type="entry name" value="AdoMet_MTases"/>
    <property type="match status" value="1"/>
</dbReference>
<dbReference type="InterPro" id="IPR029063">
    <property type="entry name" value="SAM-dependent_MTases_sf"/>
</dbReference>
<dbReference type="PANTHER" id="PTHR43591">
    <property type="entry name" value="METHYLTRANSFERASE"/>
    <property type="match status" value="1"/>
</dbReference>
<comment type="caution">
    <text evidence="2">The sequence shown here is derived from an EMBL/GenBank/DDBJ whole genome shotgun (WGS) entry which is preliminary data.</text>
</comment>
<evidence type="ECO:0000313" key="2">
    <source>
        <dbReference type="EMBL" id="GAA3986120.1"/>
    </source>
</evidence>
<name>A0ABP7QPN7_9SPHI</name>
<dbReference type="InterPro" id="IPR041698">
    <property type="entry name" value="Methyltransf_25"/>
</dbReference>